<dbReference type="GO" id="GO:0032040">
    <property type="term" value="C:small-subunit processome"/>
    <property type="evidence" value="ECO:0007669"/>
    <property type="project" value="TreeGrafter"/>
</dbReference>
<keyword evidence="3 4" id="KW-0687">Ribonucleoprotein</keyword>
<dbReference type="GO" id="GO:0030686">
    <property type="term" value="C:90S preribosome"/>
    <property type="evidence" value="ECO:0007669"/>
    <property type="project" value="TreeGrafter"/>
</dbReference>
<keyword evidence="5" id="KW-1185">Reference proteome</keyword>
<dbReference type="GO" id="GO:0022627">
    <property type="term" value="C:cytosolic small ribosomal subunit"/>
    <property type="evidence" value="ECO:0007669"/>
    <property type="project" value="TreeGrafter"/>
</dbReference>
<keyword evidence="2 4" id="KW-0689">Ribosomal protein</keyword>
<accession>A0A915DSK0</accession>
<dbReference type="Pfam" id="PF01251">
    <property type="entry name" value="Ribosomal_S7e"/>
    <property type="match status" value="1"/>
</dbReference>
<dbReference type="GO" id="GO:0003735">
    <property type="term" value="F:structural constituent of ribosome"/>
    <property type="evidence" value="ECO:0007669"/>
    <property type="project" value="InterPro"/>
</dbReference>
<dbReference type="InterPro" id="IPR000554">
    <property type="entry name" value="Ribosomal_eS7"/>
</dbReference>
<dbReference type="GO" id="GO:0006412">
    <property type="term" value="P:translation"/>
    <property type="evidence" value="ECO:0007669"/>
    <property type="project" value="InterPro"/>
</dbReference>
<dbReference type="WBParaSite" id="jg22697">
    <property type="protein sequence ID" value="jg22697"/>
    <property type="gene ID" value="jg22697"/>
</dbReference>
<organism evidence="5 6">
    <name type="scientific">Ditylenchus dipsaci</name>
    <dbReference type="NCBI Taxonomy" id="166011"/>
    <lineage>
        <taxon>Eukaryota</taxon>
        <taxon>Metazoa</taxon>
        <taxon>Ecdysozoa</taxon>
        <taxon>Nematoda</taxon>
        <taxon>Chromadorea</taxon>
        <taxon>Rhabditida</taxon>
        <taxon>Tylenchina</taxon>
        <taxon>Tylenchomorpha</taxon>
        <taxon>Sphaerularioidea</taxon>
        <taxon>Anguinidae</taxon>
        <taxon>Anguininae</taxon>
        <taxon>Ditylenchus</taxon>
    </lineage>
</organism>
<name>A0A915DSK0_9BILA</name>
<dbReference type="AlphaFoldDB" id="A0A915DSK0"/>
<dbReference type="PANTHER" id="PTHR11278">
    <property type="entry name" value="40S RIBOSOMAL PROTEIN S7"/>
    <property type="match status" value="1"/>
</dbReference>
<dbReference type="PANTHER" id="PTHR11278:SF0">
    <property type="entry name" value="SMALL RIBOSOMAL SUBUNIT PROTEIN ES7"/>
    <property type="match status" value="1"/>
</dbReference>
<evidence type="ECO:0000256" key="4">
    <source>
        <dbReference type="RuleBase" id="RU364105"/>
    </source>
</evidence>
<evidence type="ECO:0000256" key="2">
    <source>
        <dbReference type="ARBA" id="ARBA00022980"/>
    </source>
</evidence>
<evidence type="ECO:0000313" key="5">
    <source>
        <dbReference type="Proteomes" id="UP000887574"/>
    </source>
</evidence>
<evidence type="ECO:0000256" key="1">
    <source>
        <dbReference type="ARBA" id="ARBA00007820"/>
    </source>
</evidence>
<dbReference type="GO" id="GO:0006364">
    <property type="term" value="P:rRNA processing"/>
    <property type="evidence" value="ECO:0007669"/>
    <property type="project" value="TreeGrafter"/>
</dbReference>
<sequence length="196" mass="22171">MVIAVGKLVKSDGGSATELESTIGNALAELSSTAGDMKGQLSELYAVGAQDYAFGDKKCIVIYVPVPQLRDFQKIHPKLVRELEKKFSGTHILIVAKRRILEKPMRGKNRKPIKQKRPRSRTLTAVHDAILSDMVFPAEVVGRRTRYKLDGKQLFKVHLDKSQQTNVEHKVDTFSYVYKRLTGKEVVFEFPEPLFQ</sequence>
<dbReference type="GO" id="GO:0042274">
    <property type="term" value="P:ribosomal small subunit biogenesis"/>
    <property type="evidence" value="ECO:0007669"/>
    <property type="project" value="TreeGrafter"/>
</dbReference>
<proteinExistence type="inferred from homology"/>
<dbReference type="Proteomes" id="UP000887574">
    <property type="component" value="Unplaced"/>
</dbReference>
<protein>
    <recommendedName>
        <fullName evidence="4">40S ribosomal protein S7</fullName>
    </recommendedName>
</protein>
<comment type="similarity">
    <text evidence="1 4">Belongs to the eukaryotic ribosomal protein eS7 family.</text>
</comment>
<reference evidence="6" key="1">
    <citation type="submission" date="2022-11" db="UniProtKB">
        <authorList>
            <consortium name="WormBaseParasite"/>
        </authorList>
    </citation>
    <scope>IDENTIFICATION</scope>
</reference>
<evidence type="ECO:0000313" key="6">
    <source>
        <dbReference type="WBParaSite" id="jg22697"/>
    </source>
</evidence>
<evidence type="ECO:0000256" key="3">
    <source>
        <dbReference type="ARBA" id="ARBA00023274"/>
    </source>
</evidence>